<gene>
    <name evidence="2" type="ORF">M0G41_12780</name>
</gene>
<evidence type="ECO:0000259" key="1">
    <source>
        <dbReference type="Pfam" id="PF12680"/>
    </source>
</evidence>
<protein>
    <submittedName>
        <fullName evidence="2">Nuclear transport factor 2 family protein</fullName>
    </submittedName>
</protein>
<dbReference type="Gene3D" id="3.10.450.50">
    <property type="match status" value="1"/>
</dbReference>
<name>A0ABT0GJ19_9GAMM</name>
<dbReference type="InterPro" id="IPR037401">
    <property type="entry name" value="SnoaL-like"/>
</dbReference>
<keyword evidence="3" id="KW-1185">Reference proteome</keyword>
<dbReference type="InterPro" id="IPR032710">
    <property type="entry name" value="NTF2-like_dom_sf"/>
</dbReference>
<organism evidence="2 3">
    <name type="scientific">Pseudomarimonas salicorniae</name>
    <dbReference type="NCBI Taxonomy" id="2933270"/>
    <lineage>
        <taxon>Bacteria</taxon>
        <taxon>Pseudomonadati</taxon>
        <taxon>Pseudomonadota</taxon>
        <taxon>Gammaproteobacteria</taxon>
        <taxon>Lysobacterales</taxon>
        <taxon>Lysobacteraceae</taxon>
        <taxon>Pseudomarimonas</taxon>
    </lineage>
</organism>
<dbReference type="SUPFAM" id="SSF54427">
    <property type="entry name" value="NTF2-like"/>
    <property type="match status" value="1"/>
</dbReference>
<comment type="caution">
    <text evidence="2">The sequence shown here is derived from an EMBL/GenBank/DDBJ whole genome shotgun (WGS) entry which is preliminary data.</text>
</comment>
<evidence type="ECO:0000313" key="3">
    <source>
        <dbReference type="Proteomes" id="UP001431449"/>
    </source>
</evidence>
<proteinExistence type="predicted"/>
<evidence type="ECO:0000313" key="2">
    <source>
        <dbReference type="EMBL" id="MCK7594541.1"/>
    </source>
</evidence>
<reference evidence="2" key="1">
    <citation type="submission" date="2022-04" db="EMBL/GenBank/DDBJ databases">
        <title>Lysobacter sp. CAU 1642 isolated from sea sand.</title>
        <authorList>
            <person name="Kim W."/>
        </authorList>
    </citation>
    <scope>NUCLEOTIDE SEQUENCE</scope>
    <source>
        <strain evidence="2">CAU 1642</strain>
    </source>
</reference>
<accession>A0ABT0GJ19</accession>
<dbReference type="RefSeq" id="WP_248210007.1">
    <property type="nucleotide sequence ID" value="NZ_JALNMH010000010.1"/>
</dbReference>
<dbReference type="Proteomes" id="UP001431449">
    <property type="component" value="Unassembled WGS sequence"/>
</dbReference>
<dbReference type="Pfam" id="PF12680">
    <property type="entry name" value="SnoaL_2"/>
    <property type="match status" value="1"/>
</dbReference>
<sequence>MSPKATVIEWIERFNRSDAESLAALYAPDAVNHQVVMEPLVGREAIRDMFRREFGRARMHCLKENLFEDGEWAILEWRDPLGLRGCGFFRVVDGLIVFQRGYFDQLSFFRQQGIAVPDSYLGD</sequence>
<feature type="domain" description="SnoaL-like" evidence="1">
    <location>
        <begin position="7"/>
        <end position="97"/>
    </location>
</feature>
<dbReference type="EMBL" id="JALNMH010000010">
    <property type="protein sequence ID" value="MCK7594541.1"/>
    <property type="molecule type" value="Genomic_DNA"/>
</dbReference>